<gene>
    <name evidence="7" type="ORF">O0S08_27565</name>
</gene>
<dbReference type="SMART" id="SM00345">
    <property type="entry name" value="HTH_GNTR"/>
    <property type="match status" value="1"/>
</dbReference>
<keyword evidence="7" id="KW-0808">Transferase</keyword>
<evidence type="ECO:0000256" key="2">
    <source>
        <dbReference type="ARBA" id="ARBA00022898"/>
    </source>
</evidence>
<dbReference type="CDD" id="cd07377">
    <property type="entry name" value="WHTH_GntR"/>
    <property type="match status" value="1"/>
</dbReference>
<proteinExistence type="inferred from homology"/>
<accession>A0ABY7GSN9</accession>
<dbReference type="InterPro" id="IPR036388">
    <property type="entry name" value="WH-like_DNA-bd_sf"/>
</dbReference>
<evidence type="ECO:0000259" key="6">
    <source>
        <dbReference type="PROSITE" id="PS50949"/>
    </source>
</evidence>
<comment type="similarity">
    <text evidence="1">In the C-terminal section; belongs to the class-I pyridoxal-phosphate-dependent aminotransferase family.</text>
</comment>
<keyword evidence="2" id="KW-0663">Pyridoxal phosphate</keyword>
<evidence type="ECO:0000256" key="3">
    <source>
        <dbReference type="ARBA" id="ARBA00023015"/>
    </source>
</evidence>
<dbReference type="Gene3D" id="3.40.640.10">
    <property type="entry name" value="Type I PLP-dependent aspartate aminotransferase-like (Major domain)"/>
    <property type="match status" value="1"/>
</dbReference>
<evidence type="ECO:0000256" key="4">
    <source>
        <dbReference type="ARBA" id="ARBA00023125"/>
    </source>
</evidence>
<keyword evidence="4" id="KW-0238">DNA-binding</keyword>
<dbReference type="InterPro" id="IPR004839">
    <property type="entry name" value="Aminotransferase_I/II_large"/>
</dbReference>
<dbReference type="PANTHER" id="PTHR46577">
    <property type="entry name" value="HTH-TYPE TRANSCRIPTIONAL REGULATORY PROTEIN GABR"/>
    <property type="match status" value="1"/>
</dbReference>
<organism evidence="7 8">
    <name type="scientific">Nannocystis punicea</name>
    <dbReference type="NCBI Taxonomy" id="2995304"/>
    <lineage>
        <taxon>Bacteria</taxon>
        <taxon>Pseudomonadati</taxon>
        <taxon>Myxococcota</taxon>
        <taxon>Polyangia</taxon>
        <taxon>Nannocystales</taxon>
        <taxon>Nannocystaceae</taxon>
        <taxon>Nannocystis</taxon>
    </lineage>
</organism>
<dbReference type="PROSITE" id="PS50949">
    <property type="entry name" value="HTH_GNTR"/>
    <property type="match status" value="1"/>
</dbReference>
<dbReference type="Pfam" id="PF00392">
    <property type="entry name" value="GntR"/>
    <property type="match status" value="1"/>
</dbReference>
<dbReference type="Proteomes" id="UP001164459">
    <property type="component" value="Chromosome"/>
</dbReference>
<dbReference type="SUPFAM" id="SSF46785">
    <property type="entry name" value="Winged helix' DNA-binding domain"/>
    <property type="match status" value="1"/>
</dbReference>
<dbReference type="InterPro" id="IPR036390">
    <property type="entry name" value="WH_DNA-bd_sf"/>
</dbReference>
<dbReference type="SUPFAM" id="SSF53383">
    <property type="entry name" value="PLP-dependent transferases"/>
    <property type="match status" value="1"/>
</dbReference>
<keyword evidence="5" id="KW-0804">Transcription</keyword>
<keyword evidence="3" id="KW-0805">Transcription regulation</keyword>
<dbReference type="InterPro" id="IPR051446">
    <property type="entry name" value="HTH_trans_reg/aminotransferase"/>
</dbReference>
<evidence type="ECO:0000313" key="8">
    <source>
        <dbReference type="Proteomes" id="UP001164459"/>
    </source>
</evidence>
<keyword evidence="7" id="KW-0032">Aminotransferase</keyword>
<dbReference type="InterPro" id="IPR000524">
    <property type="entry name" value="Tscrpt_reg_HTH_GntR"/>
</dbReference>
<dbReference type="RefSeq" id="WP_269032296.1">
    <property type="nucleotide sequence ID" value="NZ_CP114040.1"/>
</dbReference>
<dbReference type="PANTHER" id="PTHR46577:SF1">
    <property type="entry name" value="HTH-TYPE TRANSCRIPTIONAL REGULATORY PROTEIN GABR"/>
    <property type="match status" value="1"/>
</dbReference>
<dbReference type="CDD" id="cd00609">
    <property type="entry name" value="AAT_like"/>
    <property type="match status" value="1"/>
</dbReference>
<sequence length="461" mass="48107">MSARPWTPRLRRASGPLYAAIADAIAADITRGKLRAGERLPTHRELAEAVGASVGTVTRAYAEAERRGLVRGQVGSGTFVRDLTDPASYSPMLDRSRIDLGPTAAPIVAGDLGHCALAAALAGLAARADLGALAGYQAHGGSEAQRAAGARWLATTGVDADPDEITVCSGAQHATVLALAALASPAGVLVEELTYPGALAAAGWLRLPTHPVALDEHGLVPDALARACRDSGAKVLYCTPTHHNPTAAVMPKERRLAIVDICREHGVSIVENGALAPLVAAPPPPLAALAPERTYHLSSLSKATIPALRVGFLRAPAAARRALEVAAAATVWSGSPLLAEIAAQWITDGTAAAIRDARRAEAAARQQVAAARLGRWQVRSHPTAYFLWLELPPQRRALELVEQAHARDLLIGPSHVFAARPGNAPNAVRVSLGAARSRAELDRGLTILAELLDTPAWSALQ</sequence>
<feature type="domain" description="HTH gntR-type" evidence="6">
    <location>
        <begin position="15"/>
        <end position="83"/>
    </location>
</feature>
<dbReference type="GO" id="GO:0008483">
    <property type="term" value="F:transaminase activity"/>
    <property type="evidence" value="ECO:0007669"/>
    <property type="project" value="UniProtKB-KW"/>
</dbReference>
<name>A0ABY7GSN9_9BACT</name>
<dbReference type="EMBL" id="CP114040">
    <property type="protein sequence ID" value="WAS89969.1"/>
    <property type="molecule type" value="Genomic_DNA"/>
</dbReference>
<dbReference type="Gene3D" id="1.10.10.10">
    <property type="entry name" value="Winged helix-like DNA-binding domain superfamily/Winged helix DNA-binding domain"/>
    <property type="match status" value="1"/>
</dbReference>
<dbReference type="Pfam" id="PF00155">
    <property type="entry name" value="Aminotran_1_2"/>
    <property type="match status" value="1"/>
</dbReference>
<reference evidence="7" key="1">
    <citation type="submission" date="2022-11" db="EMBL/GenBank/DDBJ databases">
        <title>Minimal conservation of predation-associated metabolite biosynthetic gene clusters underscores biosynthetic potential of Myxococcota including descriptions for ten novel species: Archangium lansinium sp. nov., Myxococcus landrumus sp. nov., Nannocystis bai.</title>
        <authorList>
            <person name="Ahearne A."/>
            <person name="Stevens C."/>
            <person name="Dowd S."/>
        </authorList>
    </citation>
    <scope>NUCLEOTIDE SEQUENCE</scope>
    <source>
        <strain evidence="7">Fl3</strain>
    </source>
</reference>
<protein>
    <submittedName>
        <fullName evidence="7">PLP-dependent aminotransferase family protein</fullName>
    </submittedName>
</protein>
<evidence type="ECO:0000256" key="1">
    <source>
        <dbReference type="ARBA" id="ARBA00005384"/>
    </source>
</evidence>
<evidence type="ECO:0000313" key="7">
    <source>
        <dbReference type="EMBL" id="WAS89969.1"/>
    </source>
</evidence>
<keyword evidence="8" id="KW-1185">Reference proteome</keyword>
<evidence type="ECO:0000256" key="5">
    <source>
        <dbReference type="ARBA" id="ARBA00023163"/>
    </source>
</evidence>
<dbReference type="InterPro" id="IPR015421">
    <property type="entry name" value="PyrdxlP-dep_Trfase_major"/>
</dbReference>
<dbReference type="InterPro" id="IPR015424">
    <property type="entry name" value="PyrdxlP-dep_Trfase"/>
</dbReference>